<proteinExistence type="predicted"/>
<feature type="compositionally biased region" description="Low complexity" evidence="2">
    <location>
        <begin position="105"/>
        <end position="120"/>
    </location>
</feature>
<keyword evidence="5" id="KW-1185">Reference proteome</keyword>
<dbReference type="InterPro" id="IPR009061">
    <property type="entry name" value="DNA-bd_dom_put_sf"/>
</dbReference>
<dbReference type="Proteomes" id="UP000462152">
    <property type="component" value="Unassembled WGS sequence"/>
</dbReference>
<accession>A0A7K1LHN5</accession>
<gene>
    <name evidence="4" type="ORF">GMA10_05245</name>
</gene>
<evidence type="ECO:0000256" key="1">
    <source>
        <dbReference type="ARBA" id="ARBA00023125"/>
    </source>
</evidence>
<dbReference type="SMART" id="SM00422">
    <property type="entry name" value="HTH_MERR"/>
    <property type="match status" value="1"/>
</dbReference>
<name>A0A7K1LHN5_9MICC</name>
<evidence type="ECO:0000256" key="2">
    <source>
        <dbReference type="SAM" id="MobiDB-lite"/>
    </source>
</evidence>
<feature type="region of interest" description="Disordered" evidence="2">
    <location>
        <begin position="102"/>
        <end position="127"/>
    </location>
</feature>
<dbReference type="CDD" id="cd00592">
    <property type="entry name" value="HTH_MerR-like"/>
    <property type="match status" value="1"/>
</dbReference>
<dbReference type="Gene3D" id="1.10.1660.10">
    <property type="match status" value="1"/>
</dbReference>
<organism evidence="4 5">
    <name type="scientific">Rothia koreensis</name>
    <dbReference type="NCBI Taxonomy" id="592378"/>
    <lineage>
        <taxon>Bacteria</taxon>
        <taxon>Bacillati</taxon>
        <taxon>Actinomycetota</taxon>
        <taxon>Actinomycetes</taxon>
        <taxon>Micrococcales</taxon>
        <taxon>Micrococcaceae</taxon>
        <taxon>Rothia</taxon>
    </lineage>
</organism>
<feature type="compositionally biased region" description="Basic and acidic residues" evidence="2">
    <location>
        <begin position="16"/>
        <end position="25"/>
    </location>
</feature>
<dbReference type="OrthoDB" id="3191171at2"/>
<dbReference type="AlphaFoldDB" id="A0A7K1LHN5"/>
<dbReference type="GO" id="GO:0003677">
    <property type="term" value="F:DNA binding"/>
    <property type="evidence" value="ECO:0007669"/>
    <property type="project" value="UniProtKB-KW"/>
</dbReference>
<reference evidence="4 5" key="1">
    <citation type="submission" date="2019-12" db="EMBL/GenBank/DDBJ databases">
        <authorList>
            <person name="Li J."/>
            <person name="Shi Y."/>
            <person name="Xu G."/>
            <person name="Xiao D."/>
            <person name="Ran X."/>
        </authorList>
    </citation>
    <scope>NUCLEOTIDE SEQUENCE [LARGE SCALE GENOMIC DNA]</scope>
    <source>
        <strain evidence="4 5">JCM 15915</strain>
    </source>
</reference>
<dbReference type="Pfam" id="PF13411">
    <property type="entry name" value="MerR_1"/>
    <property type="match status" value="1"/>
</dbReference>
<sequence length="247" mass="27894">MTTTQHESNDESSEQDSGRKTKDKTIGQVLSHLEESFPDLSASKIRFLEDRGLVFPQRTNTGYRKYSSEDIERLRIVLTLQRDQYLPLKVIKAKVDELERQGFPESGSEAGEPGGEVPAVKARPQQPRRYTMRELSRHTSVDLPMLRELINYGLIQEQSDGTFDEYAAQVTNLCSQLTAHGLQPRHLRPFRAAADREVALVGQTIAPMASRRDEESQEKASRTARELSALCTNLHATLVADLVEKSW</sequence>
<protein>
    <submittedName>
        <fullName evidence="4">MerR family transcriptional regulator</fullName>
    </submittedName>
</protein>
<dbReference type="RefSeq" id="WP_129315350.1">
    <property type="nucleotide sequence ID" value="NZ_NOIQ01000006.1"/>
</dbReference>
<feature type="region of interest" description="Disordered" evidence="2">
    <location>
        <begin position="1"/>
        <end position="27"/>
    </location>
</feature>
<comment type="caution">
    <text evidence="4">The sequence shown here is derived from an EMBL/GenBank/DDBJ whole genome shotgun (WGS) entry which is preliminary data.</text>
</comment>
<feature type="domain" description="HTH merR-type" evidence="3">
    <location>
        <begin position="39"/>
        <end position="97"/>
    </location>
</feature>
<dbReference type="EMBL" id="WOGT01000002">
    <property type="protein sequence ID" value="MUN54620.1"/>
    <property type="molecule type" value="Genomic_DNA"/>
</dbReference>
<evidence type="ECO:0000313" key="5">
    <source>
        <dbReference type="Proteomes" id="UP000462152"/>
    </source>
</evidence>
<dbReference type="PANTHER" id="PTHR30204">
    <property type="entry name" value="REDOX-CYCLING DRUG-SENSING TRANSCRIPTIONAL ACTIVATOR SOXR"/>
    <property type="match status" value="1"/>
</dbReference>
<dbReference type="SUPFAM" id="SSF46955">
    <property type="entry name" value="Putative DNA-binding domain"/>
    <property type="match status" value="1"/>
</dbReference>
<dbReference type="GO" id="GO:0003700">
    <property type="term" value="F:DNA-binding transcription factor activity"/>
    <property type="evidence" value="ECO:0007669"/>
    <property type="project" value="InterPro"/>
</dbReference>
<keyword evidence="1" id="KW-0238">DNA-binding</keyword>
<evidence type="ECO:0000259" key="3">
    <source>
        <dbReference type="PROSITE" id="PS50937"/>
    </source>
</evidence>
<evidence type="ECO:0000313" key="4">
    <source>
        <dbReference type="EMBL" id="MUN54620.1"/>
    </source>
</evidence>
<dbReference type="PANTHER" id="PTHR30204:SF89">
    <property type="entry name" value="HTH MERR-TYPE DOMAIN-CONTAINING PROTEIN"/>
    <property type="match status" value="1"/>
</dbReference>
<dbReference type="PROSITE" id="PS50937">
    <property type="entry name" value="HTH_MERR_2"/>
    <property type="match status" value="1"/>
</dbReference>
<dbReference type="InterPro" id="IPR047057">
    <property type="entry name" value="MerR_fam"/>
</dbReference>
<dbReference type="InterPro" id="IPR000551">
    <property type="entry name" value="MerR-type_HTH_dom"/>
</dbReference>